<feature type="compositionally biased region" description="Low complexity" evidence="12">
    <location>
        <begin position="324"/>
        <end position="341"/>
    </location>
</feature>
<feature type="compositionally biased region" description="Low complexity" evidence="12">
    <location>
        <begin position="508"/>
        <end position="518"/>
    </location>
</feature>
<evidence type="ECO:0000256" key="11">
    <source>
        <dbReference type="ARBA" id="ARBA00048679"/>
    </source>
</evidence>
<dbReference type="InterPro" id="IPR000719">
    <property type="entry name" value="Prot_kinase_dom"/>
</dbReference>
<dbReference type="FunFam" id="1.10.510.10:FF:000441">
    <property type="entry name" value="Serine/threonine protein kinase"/>
    <property type="match status" value="1"/>
</dbReference>
<comment type="subcellular location">
    <subcellularLocation>
        <location evidence="1">Cytoplasm</location>
    </subcellularLocation>
</comment>
<dbReference type="Pfam" id="PF00069">
    <property type="entry name" value="Pkinase"/>
    <property type="match status" value="1"/>
</dbReference>
<comment type="catalytic activity">
    <reaction evidence="11">
        <text>L-seryl-[protein] + ATP = O-phospho-L-seryl-[protein] + ADP + H(+)</text>
        <dbReference type="Rhea" id="RHEA:17989"/>
        <dbReference type="Rhea" id="RHEA-COMP:9863"/>
        <dbReference type="Rhea" id="RHEA-COMP:11604"/>
        <dbReference type="ChEBI" id="CHEBI:15378"/>
        <dbReference type="ChEBI" id="CHEBI:29999"/>
        <dbReference type="ChEBI" id="CHEBI:30616"/>
        <dbReference type="ChEBI" id="CHEBI:83421"/>
        <dbReference type="ChEBI" id="CHEBI:456216"/>
        <dbReference type="EC" id="2.7.11.1"/>
    </reaction>
</comment>
<keyword evidence="6" id="KW-0808">Transferase</keyword>
<dbReference type="InterPro" id="IPR011009">
    <property type="entry name" value="Kinase-like_dom_sf"/>
</dbReference>
<comment type="catalytic activity">
    <reaction evidence="10">
        <text>L-threonyl-[protein] + ATP = O-phospho-L-threonyl-[protein] + ADP + H(+)</text>
        <dbReference type="Rhea" id="RHEA:46608"/>
        <dbReference type="Rhea" id="RHEA-COMP:11060"/>
        <dbReference type="Rhea" id="RHEA-COMP:11605"/>
        <dbReference type="ChEBI" id="CHEBI:15378"/>
        <dbReference type="ChEBI" id="CHEBI:30013"/>
        <dbReference type="ChEBI" id="CHEBI:30616"/>
        <dbReference type="ChEBI" id="CHEBI:61977"/>
        <dbReference type="ChEBI" id="CHEBI:456216"/>
        <dbReference type="EC" id="2.7.11.1"/>
    </reaction>
</comment>
<reference evidence="14" key="1">
    <citation type="submission" date="2021-03" db="EMBL/GenBank/DDBJ databases">
        <authorList>
            <person name="Palmer J.M."/>
        </authorList>
    </citation>
    <scope>NUCLEOTIDE SEQUENCE</scope>
    <source>
        <strain evidence="14">ARV_011</strain>
    </source>
</reference>
<evidence type="ECO:0000256" key="7">
    <source>
        <dbReference type="ARBA" id="ARBA00022741"/>
    </source>
</evidence>
<feature type="region of interest" description="Disordered" evidence="12">
    <location>
        <begin position="508"/>
        <end position="582"/>
    </location>
</feature>
<dbReference type="PANTHER" id="PTHR22967:SF57">
    <property type="entry name" value="AUXILIN, ISOFORM A-RELATED"/>
    <property type="match status" value="1"/>
</dbReference>
<evidence type="ECO:0000313" key="15">
    <source>
        <dbReference type="Proteomes" id="UP000790833"/>
    </source>
</evidence>
<dbReference type="OrthoDB" id="2018507at2759"/>
<feature type="compositionally biased region" description="Basic residues" evidence="12">
    <location>
        <begin position="671"/>
        <end position="683"/>
    </location>
</feature>
<evidence type="ECO:0000256" key="9">
    <source>
        <dbReference type="ARBA" id="ARBA00022840"/>
    </source>
</evidence>
<evidence type="ECO:0000256" key="3">
    <source>
        <dbReference type="ARBA" id="ARBA00022490"/>
    </source>
</evidence>
<dbReference type="GO" id="GO:0007015">
    <property type="term" value="P:actin filament organization"/>
    <property type="evidence" value="ECO:0007669"/>
    <property type="project" value="TreeGrafter"/>
</dbReference>
<dbReference type="GeneID" id="66114750"/>
<evidence type="ECO:0000256" key="6">
    <source>
        <dbReference type="ARBA" id="ARBA00022679"/>
    </source>
</evidence>
<feature type="compositionally biased region" description="Low complexity" evidence="12">
    <location>
        <begin position="383"/>
        <end position="408"/>
    </location>
</feature>
<dbReference type="GO" id="GO:0005737">
    <property type="term" value="C:cytoplasm"/>
    <property type="evidence" value="ECO:0007669"/>
    <property type="project" value="UniProtKB-SubCell"/>
</dbReference>
<accession>A0A9P7V7X7</accession>
<evidence type="ECO:0000256" key="4">
    <source>
        <dbReference type="ARBA" id="ARBA00022527"/>
    </source>
</evidence>
<dbReference type="GO" id="GO:0004674">
    <property type="term" value="F:protein serine/threonine kinase activity"/>
    <property type="evidence" value="ECO:0007669"/>
    <property type="project" value="UniProtKB-KW"/>
</dbReference>
<dbReference type="Gene3D" id="1.10.510.10">
    <property type="entry name" value="Transferase(Phosphotransferase) domain 1"/>
    <property type="match status" value="1"/>
</dbReference>
<keyword evidence="15" id="KW-1185">Reference proteome</keyword>
<gene>
    <name evidence="14" type="ORF">KQ657_001376</name>
</gene>
<feature type="compositionally biased region" description="Polar residues" evidence="12">
    <location>
        <begin position="362"/>
        <end position="371"/>
    </location>
</feature>
<dbReference type="PROSITE" id="PS50011">
    <property type="entry name" value="PROTEIN_KINASE_DOM"/>
    <property type="match status" value="1"/>
</dbReference>
<keyword evidence="3" id="KW-0963">Cytoplasm</keyword>
<organism evidence="14 15">
    <name type="scientific">Scheffersomyces spartinae</name>
    <dbReference type="NCBI Taxonomy" id="45513"/>
    <lineage>
        <taxon>Eukaryota</taxon>
        <taxon>Fungi</taxon>
        <taxon>Dikarya</taxon>
        <taxon>Ascomycota</taxon>
        <taxon>Saccharomycotina</taxon>
        <taxon>Pichiomycetes</taxon>
        <taxon>Debaryomycetaceae</taxon>
        <taxon>Scheffersomyces</taxon>
    </lineage>
</organism>
<feature type="region of interest" description="Disordered" evidence="12">
    <location>
        <begin position="609"/>
        <end position="720"/>
    </location>
</feature>
<sequence length="720" mass="80549">MKYSPGTKLTVGHHQVSIIKYISEGGFAHVYTCTTEPAFNGCSVACLKRVVVPNKLQLTLLRQEVDAMRRLRGNPNIVSYIDLHAARYKPHPLENSLKGEQQYEVFLLMEYCSNNGLIDFMNQRLVHKLTEPEILQIMYDVTSGVAMCHHLRPPLIHRDIKIENVLIDVNHKYKLADFGSAVAYSNPPTTKQEFDTLKEDIMYHTTPQYRAPEMIDLSRGFPIDDKLDIWALGCFLYKLCYYTTPFERPNQKSLHELDQLILSADTSLRFNDQPGSIFSPRLKNIIKVCLREDPRRRPNAVQVLSEVCSMMNVSVPNVIPSSVTMAQQHQQQQQLQPLLQPARSVSPRKKSSEDLLSRPSKSHSSTSLTKESTPKIIHDLVKSPAPTNKNTSSSSSSSNSSLNAPTSNVPVSSPANPKFREMLKSATSNRPLSYIGPSVSDDRSKSSTSLQSFVHSQLESEQVYTFENNVNDLDFLRSKELELQQRNHTGGSIKSAFYSGLKRIGTGNSNVSLNSLNNQDTGPKNRRTSMNSIKQLLTGGGSSRKSSNNNNNNNNNNNGFRATEDNTIKQEQEPETIGRKSSIQSRMKMLMKSKDTPIQRTAIGYGKFTAGISPEPTTAAQSQSLHVEKARGRTIKKELHPPQIPSSLSSTRLNEDDKTTNTKGKLPPSKPSKKPPPKPKKPKQLNGIPRRLSNSSVESLPDVDDLERQFSKRFPTLKLA</sequence>
<feature type="compositionally biased region" description="Basic and acidic residues" evidence="12">
    <location>
        <begin position="626"/>
        <end position="640"/>
    </location>
</feature>
<evidence type="ECO:0000313" key="14">
    <source>
        <dbReference type="EMBL" id="KAG7192919.1"/>
    </source>
</evidence>
<dbReference type="GO" id="GO:0005524">
    <property type="term" value="F:ATP binding"/>
    <property type="evidence" value="ECO:0007669"/>
    <property type="project" value="UniProtKB-KW"/>
</dbReference>
<dbReference type="RefSeq" id="XP_043048469.1">
    <property type="nucleotide sequence ID" value="XM_043192174.1"/>
</dbReference>
<dbReference type="AlphaFoldDB" id="A0A9P7V7X7"/>
<dbReference type="PROSITE" id="PS00108">
    <property type="entry name" value="PROTEIN_KINASE_ST"/>
    <property type="match status" value="1"/>
</dbReference>
<dbReference type="PANTHER" id="PTHR22967">
    <property type="entry name" value="SERINE/THREONINE PROTEIN KINASE"/>
    <property type="match status" value="1"/>
</dbReference>
<protein>
    <recommendedName>
        <fullName evidence="2">non-specific serine/threonine protein kinase</fullName>
        <ecNumber evidence="2">2.7.11.1</ecNumber>
    </recommendedName>
</protein>
<feature type="compositionally biased region" description="Low complexity" evidence="12">
    <location>
        <begin position="548"/>
        <end position="558"/>
    </location>
</feature>
<keyword evidence="4" id="KW-0723">Serine/threonine-protein kinase</keyword>
<evidence type="ECO:0000256" key="10">
    <source>
        <dbReference type="ARBA" id="ARBA00047899"/>
    </source>
</evidence>
<evidence type="ECO:0000256" key="1">
    <source>
        <dbReference type="ARBA" id="ARBA00004496"/>
    </source>
</evidence>
<comment type="caution">
    <text evidence="14">The sequence shown here is derived from an EMBL/GenBank/DDBJ whole genome shotgun (WGS) entry which is preliminary data.</text>
</comment>
<evidence type="ECO:0000256" key="2">
    <source>
        <dbReference type="ARBA" id="ARBA00012513"/>
    </source>
</evidence>
<dbReference type="GO" id="GO:0000147">
    <property type="term" value="P:actin cortical patch assembly"/>
    <property type="evidence" value="ECO:0007669"/>
    <property type="project" value="TreeGrafter"/>
</dbReference>
<keyword evidence="5" id="KW-0597">Phosphoprotein</keyword>
<proteinExistence type="predicted"/>
<evidence type="ECO:0000259" key="13">
    <source>
        <dbReference type="PROSITE" id="PS50011"/>
    </source>
</evidence>
<evidence type="ECO:0000256" key="12">
    <source>
        <dbReference type="SAM" id="MobiDB-lite"/>
    </source>
</evidence>
<dbReference type="SUPFAM" id="SSF56112">
    <property type="entry name" value="Protein kinase-like (PK-like)"/>
    <property type="match status" value="1"/>
</dbReference>
<evidence type="ECO:0000256" key="5">
    <source>
        <dbReference type="ARBA" id="ARBA00022553"/>
    </source>
</evidence>
<name>A0A9P7V7X7_9ASCO</name>
<dbReference type="Proteomes" id="UP000790833">
    <property type="component" value="Unassembled WGS sequence"/>
</dbReference>
<feature type="domain" description="Protein kinase" evidence="13">
    <location>
        <begin position="16"/>
        <end position="311"/>
    </location>
</feature>
<feature type="region of interest" description="Disordered" evidence="12">
    <location>
        <begin position="324"/>
        <end position="417"/>
    </location>
</feature>
<feature type="compositionally biased region" description="Polar residues" evidence="12">
    <location>
        <begin position="615"/>
        <end position="625"/>
    </location>
</feature>
<evidence type="ECO:0000256" key="8">
    <source>
        <dbReference type="ARBA" id="ARBA00022777"/>
    </source>
</evidence>
<dbReference type="InterPro" id="IPR008271">
    <property type="entry name" value="Ser/Thr_kinase_AS"/>
</dbReference>
<dbReference type="EC" id="2.7.11.1" evidence="2"/>
<dbReference type="SMART" id="SM00220">
    <property type="entry name" value="S_TKc"/>
    <property type="match status" value="1"/>
</dbReference>
<keyword evidence="9" id="KW-0067">ATP-binding</keyword>
<feature type="compositionally biased region" description="Basic and acidic residues" evidence="12">
    <location>
        <begin position="372"/>
        <end position="381"/>
    </location>
</feature>
<dbReference type="EMBL" id="JAHMUF010000015">
    <property type="protein sequence ID" value="KAG7192919.1"/>
    <property type="molecule type" value="Genomic_DNA"/>
</dbReference>
<keyword evidence="8" id="KW-0418">Kinase</keyword>
<keyword evidence="7" id="KW-0547">Nucleotide-binding</keyword>
<feature type="compositionally biased region" description="Basic and acidic residues" evidence="12">
    <location>
        <begin position="562"/>
        <end position="578"/>
    </location>
</feature>